<sequence length="122" mass="13101">MKKLISILLLSIVSSLSFAAGDYDGIWQAENTSVFATIHQNEDSLVFVILGADEWSALQGTLQGSQASLSKVTGSGNSIGLSVELQFESATKLTLKVLTCNSIIENACDNLEDLEVLFGRIF</sequence>
<dbReference type="AlphaFoldDB" id="A0A2A4ML20"/>
<protein>
    <submittedName>
        <fullName evidence="2">Uncharacterized protein</fullName>
    </submittedName>
</protein>
<proteinExistence type="predicted"/>
<feature type="chain" id="PRO_5012833685" evidence="1">
    <location>
        <begin position="20"/>
        <end position="122"/>
    </location>
</feature>
<dbReference type="EMBL" id="NVQR01000083">
    <property type="protein sequence ID" value="PCH60731.1"/>
    <property type="molecule type" value="Genomic_DNA"/>
</dbReference>
<feature type="signal peptide" evidence="1">
    <location>
        <begin position="1"/>
        <end position="19"/>
    </location>
</feature>
<name>A0A2A4ML20_9GAMM</name>
<reference evidence="3" key="1">
    <citation type="submission" date="2017-08" db="EMBL/GenBank/DDBJ databases">
        <title>A dynamic microbial community with high functional redundancy inhabits the cold, oxic subseafloor aquifer.</title>
        <authorList>
            <person name="Tully B.J."/>
            <person name="Wheat C.G."/>
            <person name="Glazer B.T."/>
            <person name="Huber J.A."/>
        </authorList>
    </citation>
    <scope>NUCLEOTIDE SEQUENCE [LARGE SCALE GENOMIC DNA]</scope>
</reference>
<evidence type="ECO:0000256" key="1">
    <source>
        <dbReference type="SAM" id="SignalP"/>
    </source>
</evidence>
<evidence type="ECO:0000313" key="3">
    <source>
        <dbReference type="Proteomes" id="UP000218172"/>
    </source>
</evidence>
<organism evidence="2 3">
    <name type="scientific">SAR86 cluster bacterium</name>
    <dbReference type="NCBI Taxonomy" id="2030880"/>
    <lineage>
        <taxon>Bacteria</taxon>
        <taxon>Pseudomonadati</taxon>
        <taxon>Pseudomonadota</taxon>
        <taxon>Gammaproteobacteria</taxon>
        <taxon>SAR86 cluster</taxon>
    </lineage>
</organism>
<evidence type="ECO:0000313" key="2">
    <source>
        <dbReference type="EMBL" id="PCH60731.1"/>
    </source>
</evidence>
<comment type="caution">
    <text evidence="2">The sequence shown here is derived from an EMBL/GenBank/DDBJ whole genome shotgun (WGS) entry which is preliminary data.</text>
</comment>
<keyword evidence="1" id="KW-0732">Signal</keyword>
<gene>
    <name evidence="2" type="ORF">COC19_05555</name>
</gene>
<accession>A0A2A4ML20</accession>
<dbReference type="Proteomes" id="UP000218172">
    <property type="component" value="Unassembled WGS sequence"/>
</dbReference>